<comment type="caution">
    <text evidence="1">The sequence shown here is derived from an EMBL/GenBank/DDBJ whole genome shotgun (WGS) entry which is preliminary data.</text>
</comment>
<dbReference type="Gene3D" id="3.80.10.10">
    <property type="entry name" value="Ribonuclease Inhibitor"/>
    <property type="match status" value="1"/>
</dbReference>
<dbReference type="EMBL" id="CAJVPQ010000794">
    <property type="protein sequence ID" value="CAG8510768.1"/>
    <property type="molecule type" value="Genomic_DNA"/>
</dbReference>
<name>A0A9N8ZYH6_9GLOM</name>
<evidence type="ECO:0000313" key="2">
    <source>
        <dbReference type="Proteomes" id="UP000789570"/>
    </source>
</evidence>
<reference evidence="1" key="1">
    <citation type="submission" date="2021-06" db="EMBL/GenBank/DDBJ databases">
        <authorList>
            <person name="Kallberg Y."/>
            <person name="Tangrot J."/>
            <person name="Rosling A."/>
        </authorList>
    </citation>
    <scope>NUCLEOTIDE SEQUENCE</scope>
    <source>
        <strain evidence="1">UK204</strain>
    </source>
</reference>
<organism evidence="1 2">
    <name type="scientific">Funneliformis caledonium</name>
    <dbReference type="NCBI Taxonomy" id="1117310"/>
    <lineage>
        <taxon>Eukaryota</taxon>
        <taxon>Fungi</taxon>
        <taxon>Fungi incertae sedis</taxon>
        <taxon>Mucoromycota</taxon>
        <taxon>Glomeromycotina</taxon>
        <taxon>Glomeromycetes</taxon>
        <taxon>Glomerales</taxon>
        <taxon>Glomeraceae</taxon>
        <taxon>Funneliformis</taxon>
    </lineage>
</organism>
<dbReference type="Proteomes" id="UP000789570">
    <property type="component" value="Unassembled WGS sequence"/>
</dbReference>
<gene>
    <name evidence="1" type="ORF">FCALED_LOCUS4186</name>
</gene>
<proteinExistence type="predicted"/>
<dbReference type="OrthoDB" id="2332298at2759"/>
<dbReference type="AlphaFoldDB" id="A0A9N8ZYH6"/>
<accession>A0A9N8ZYH6</accession>
<dbReference type="InterPro" id="IPR032675">
    <property type="entry name" value="LRR_dom_sf"/>
</dbReference>
<protein>
    <submittedName>
        <fullName evidence="1">10387_t:CDS:1</fullName>
    </submittedName>
</protein>
<evidence type="ECO:0000313" key="1">
    <source>
        <dbReference type="EMBL" id="CAG8510768.1"/>
    </source>
</evidence>
<sequence>MSGSNVNIMTILDPCYQECHDLIISYLKDDMETLYSCIRVNRTFCRIFIPILWKNPFKLIKKDDDRLIQMFNTLIQCLDPSDKKWLSRKSIEIEKLSTPRAYFNYQTFIKEFELNPLQKAMRFWTSRNFSSGNDLPRNGQSQVLSGGRRVSKRVVYINKYIGDLFFNKGGQYETLNLFYNDLLSGPRSILDICEHQNHKYSLVNVKKFSIGLFNNNGTDLMTPVTEYVLKLQNVLSPNIQHFQILHINSIKPKLSRNLINFIQSQNQLKSLLLSHEFWRDEFEPFLNALRKHSKSLTVFKLESSILFTSNLLSMLKSLPNLITLELRITLTSDRDVSREITTITLDSLEHLSYDCFTSHNTNSITLFKQILLSAKKLKSLKVEDSYCPYIKEIQGLCFSNLTHFHLVLIMHSISLVDLLELLRNMYQLVHLKLSTAIIRNNNLNHVELFNGFPKVLACSLKIFEFNLPVSDKSLEKLLDESQFKLECLKLYRLERYPIISLKVFIDYAKRKGSFKELCITKEFKFSKERVVEAMNYFKITLLTDGEIYSPFYVEVFWSREAGIGSRSSGSIIFVRAPLSIVVWGVHPWKGYGLGSVVDIKDMSPNLRTFFCGTEIWGSTVRRS</sequence>
<keyword evidence="2" id="KW-1185">Reference proteome</keyword>